<proteinExistence type="predicted"/>
<protein>
    <submittedName>
        <fullName evidence="1">Uncharacterized protein</fullName>
    </submittedName>
</protein>
<evidence type="ECO:0000313" key="1">
    <source>
        <dbReference type="EMBL" id="MCD7467375.1"/>
    </source>
</evidence>
<gene>
    <name evidence="1" type="ORF">HAX54_004786</name>
</gene>
<name>A0ABS8T7I1_DATST</name>
<dbReference type="Proteomes" id="UP000823775">
    <property type="component" value="Unassembled WGS sequence"/>
</dbReference>
<dbReference type="EMBL" id="JACEIK010001224">
    <property type="protein sequence ID" value="MCD7467375.1"/>
    <property type="molecule type" value="Genomic_DNA"/>
</dbReference>
<comment type="caution">
    <text evidence="1">The sequence shown here is derived from an EMBL/GenBank/DDBJ whole genome shotgun (WGS) entry which is preliminary data.</text>
</comment>
<evidence type="ECO:0000313" key="2">
    <source>
        <dbReference type="Proteomes" id="UP000823775"/>
    </source>
</evidence>
<reference evidence="1 2" key="1">
    <citation type="journal article" date="2021" name="BMC Genomics">
        <title>Datura genome reveals duplications of psychoactive alkaloid biosynthetic genes and high mutation rate following tissue culture.</title>
        <authorList>
            <person name="Rajewski A."/>
            <person name="Carter-House D."/>
            <person name="Stajich J."/>
            <person name="Litt A."/>
        </authorList>
    </citation>
    <scope>NUCLEOTIDE SEQUENCE [LARGE SCALE GENOMIC DNA]</scope>
    <source>
        <strain evidence="1">AR-01</strain>
    </source>
</reference>
<sequence length="197" mass="22331">MGIFNLDDVGYHRIKSYYAFTLVVGGLYLRYTLGKQLRLLGDSVYPRYCKREGCQKTLGFSELKFPMLLSTDEAVESCVRVLSFPGDFSLPEFSNSSLDIIRAWRQGAGKESSCQHEEDVSWVLWQFLKAGRRRWFSGSSLFSLDDIDWKENYGLASDSSSAAVVPNSSVAMTIRSERQQHTIFNPNMAEACAFVPY</sequence>
<accession>A0ABS8T7I1</accession>
<organism evidence="1 2">
    <name type="scientific">Datura stramonium</name>
    <name type="common">Jimsonweed</name>
    <name type="synonym">Common thornapple</name>
    <dbReference type="NCBI Taxonomy" id="4076"/>
    <lineage>
        <taxon>Eukaryota</taxon>
        <taxon>Viridiplantae</taxon>
        <taxon>Streptophyta</taxon>
        <taxon>Embryophyta</taxon>
        <taxon>Tracheophyta</taxon>
        <taxon>Spermatophyta</taxon>
        <taxon>Magnoliopsida</taxon>
        <taxon>eudicotyledons</taxon>
        <taxon>Gunneridae</taxon>
        <taxon>Pentapetalae</taxon>
        <taxon>asterids</taxon>
        <taxon>lamiids</taxon>
        <taxon>Solanales</taxon>
        <taxon>Solanaceae</taxon>
        <taxon>Solanoideae</taxon>
        <taxon>Datureae</taxon>
        <taxon>Datura</taxon>
    </lineage>
</organism>
<keyword evidence="2" id="KW-1185">Reference proteome</keyword>